<name>A0AAQ4F2W3_AMBAM</name>
<comment type="caution">
    <text evidence="1">The sequence shown here is derived from an EMBL/GenBank/DDBJ whole genome shotgun (WGS) entry which is preliminary data.</text>
</comment>
<protein>
    <submittedName>
        <fullName evidence="1">Uncharacterized protein</fullName>
    </submittedName>
</protein>
<feature type="non-terminal residue" evidence="1">
    <location>
        <position position="99"/>
    </location>
</feature>
<keyword evidence="2" id="KW-1185">Reference proteome</keyword>
<proteinExistence type="predicted"/>
<dbReference type="EMBL" id="JARKHS020007675">
    <property type="protein sequence ID" value="KAK8781484.1"/>
    <property type="molecule type" value="Genomic_DNA"/>
</dbReference>
<organism evidence="1 2">
    <name type="scientific">Amblyomma americanum</name>
    <name type="common">Lone star tick</name>
    <dbReference type="NCBI Taxonomy" id="6943"/>
    <lineage>
        <taxon>Eukaryota</taxon>
        <taxon>Metazoa</taxon>
        <taxon>Ecdysozoa</taxon>
        <taxon>Arthropoda</taxon>
        <taxon>Chelicerata</taxon>
        <taxon>Arachnida</taxon>
        <taxon>Acari</taxon>
        <taxon>Parasitiformes</taxon>
        <taxon>Ixodida</taxon>
        <taxon>Ixodoidea</taxon>
        <taxon>Ixodidae</taxon>
        <taxon>Amblyomminae</taxon>
        <taxon>Amblyomma</taxon>
    </lineage>
</organism>
<reference evidence="1 2" key="1">
    <citation type="journal article" date="2023" name="Arcadia Sci">
        <title>De novo assembly of a long-read Amblyomma americanum tick genome.</title>
        <authorList>
            <person name="Chou S."/>
            <person name="Poskanzer K.E."/>
            <person name="Rollins M."/>
            <person name="Thuy-Boun P.S."/>
        </authorList>
    </citation>
    <scope>NUCLEOTIDE SEQUENCE [LARGE SCALE GENOMIC DNA]</scope>
    <source>
        <strain evidence="1">F_SG_1</strain>
        <tissue evidence="1">Salivary glands</tissue>
    </source>
</reference>
<gene>
    <name evidence="1" type="ORF">V5799_017175</name>
</gene>
<dbReference type="AlphaFoldDB" id="A0AAQ4F2W3"/>
<sequence>MHCKLYRSQLSFNLNGYFFVTLLQWFKSPTVPCDLKLNTRPGERLQPLENRVIVHRSSTPIAMCFATAPPFPPKKVIQASSHHAITIRAQDRQGKSSHV</sequence>
<evidence type="ECO:0000313" key="1">
    <source>
        <dbReference type="EMBL" id="KAK8781484.1"/>
    </source>
</evidence>
<evidence type="ECO:0000313" key="2">
    <source>
        <dbReference type="Proteomes" id="UP001321473"/>
    </source>
</evidence>
<accession>A0AAQ4F2W3</accession>
<dbReference type="Proteomes" id="UP001321473">
    <property type="component" value="Unassembled WGS sequence"/>
</dbReference>